<reference evidence="3" key="1">
    <citation type="submission" date="2020-10" db="EMBL/GenBank/DDBJ databases">
        <authorList>
            <person name="Han B."/>
            <person name="Lu T."/>
            <person name="Zhao Q."/>
            <person name="Huang X."/>
            <person name="Zhao Y."/>
        </authorList>
    </citation>
    <scope>NUCLEOTIDE SEQUENCE</scope>
</reference>
<feature type="chain" id="PRO_5032902988" evidence="2">
    <location>
        <begin position="28"/>
        <end position="181"/>
    </location>
</feature>
<dbReference type="EMBL" id="CAJGYO010000005">
    <property type="protein sequence ID" value="CAD6233378.1"/>
    <property type="molecule type" value="Genomic_DNA"/>
</dbReference>
<evidence type="ECO:0000313" key="3">
    <source>
        <dbReference type="EMBL" id="CAD6233378.1"/>
    </source>
</evidence>
<keyword evidence="4" id="KW-1185">Reference proteome</keyword>
<name>A0A811NYH3_9POAL</name>
<evidence type="ECO:0000256" key="1">
    <source>
        <dbReference type="SAM" id="MobiDB-lite"/>
    </source>
</evidence>
<comment type="caution">
    <text evidence="3">The sequence shown here is derived from an EMBL/GenBank/DDBJ whole genome shotgun (WGS) entry which is preliminary data.</text>
</comment>
<proteinExistence type="predicted"/>
<dbReference type="Proteomes" id="UP000604825">
    <property type="component" value="Unassembled WGS sequence"/>
</dbReference>
<feature type="signal peptide" evidence="2">
    <location>
        <begin position="1"/>
        <end position="27"/>
    </location>
</feature>
<organism evidence="3 4">
    <name type="scientific">Miscanthus lutarioriparius</name>
    <dbReference type="NCBI Taxonomy" id="422564"/>
    <lineage>
        <taxon>Eukaryota</taxon>
        <taxon>Viridiplantae</taxon>
        <taxon>Streptophyta</taxon>
        <taxon>Embryophyta</taxon>
        <taxon>Tracheophyta</taxon>
        <taxon>Spermatophyta</taxon>
        <taxon>Magnoliopsida</taxon>
        <taxon>Liliopsida</taxon>
        <taxon>Poales</taxon>
        <taxon>Poaceae</taxon>
        <taxon>PACMAD clade</taxon>
        <taxon>Panicoideae</taxon>
        <taxon>Andropogonodae</taxon>
        <taxon>Andropogoneae</taxon>
        <taxon>Saccharinae</taxon>
        <taxon>Miscanthus</taxon>
    </lineage>
</organism>
<evidence type="ECO:0000256" key="2">
    <source>
        <dbReference type="SAM" id="SignalP"/>
    </source>
</evidence>
<feature type="compositionally biased region" description="Basic and acidic residues" evidence="1">
    <location>
        <begin position="33"/>
        <end position="59"/>
    </location>
</feature>
<accession>A0A811NYH3</accession>
<feature type="region of interest" description="Disordered" evidence="1">
    <location>
        <begin position="32"/>
        <end position="106"/>
    </location>
</feature>
<protein>
    <submittedName>
        <fullName evidence="3">Uncharacterized protein</fullName>
    </submittedName>
</protein>
<evidence type="ECO:0000313" key="4">
    <source>
        <dbReference type="Proteomes" id="UP000604825"/>
    </source>
</evidence>
<gene>
    <name evidence="3" type="ORF">NCGR_LOCUS22773</name>
</gene>
<sequence>MERRPWWLSPLLSLLLCLRGFFLRSRGGGFDGADPRQRDYGDKRDEEHGAAPRATRGERDEESNDPARGGQFDEGGTKEATARLHRQASTHARGGIAPTRTPWSCGSEVTEKETTYMFSTAGFVWDVSIPHKSGCQKALLLHISYGSRMQKMYGYKNINGKVVARDLWLLIGQSTYCCCKS</sequence>
<keyword evidence="2" id="KW-0732">Signal</keyword>
<dbReference type="AlphaFoldDB" id="A0A811NYH3"/>
<dbReference type="OrthoDB" id="439808at2759"/>